<dbReference type="InterPro" id="IPR045275">
    <property type="entry name" value="MscS_archaea/bacteria_type"/>
</dbReference>
<comment type="function">
    <text evidence="7">Mechanosensitive channel that participates in the regulation of osmotic pressure changes within the cell, opening in response to stretch forces in the membrane lipid bilayer, without the need for other proteins. Contributes to normal resistance to hypoosmotic shock. Forms an ion channel of 1.0 nanosiemens conductance with a slight preference for anions.</text>
</comment>
<comment type="caution">
    <text evidence="11">The sequence shown here is derived from an EMBL/GenBank/DDBJ whole genome shotgun (WGS) entry which is preliminary data.</text>
</comment>
<dbReference type="Pfam" id="PF21082">
    <property type="entry name" value="MS_channel_3rd"/>
    <property type="match status" value="1"/>
</dbReference>
<feature type="transmembrane region" description="Helical" evidence="7">
    <location>
        <begin position="17"/>
        <end position="35"/>
    </location>
</feature>
<feature type="transmembrane region" description="Helical" evidence="7">
    <location>
        <begin position="88"/>
        <end position="118"/>
    </location>
</feature>
<dbReference type="Gene3D" id="2.30.30.60">
    <property type="match status" value="1"/>
</dbReference>
<evidence type="ECO:0000313" key="11">
    <source>
        <dbReference type="EMBL" id="RFB06406.1"/>
    </source>
</evidence>
<keyword evidence="7" id="KW-0407">Ion channel</keyword>
<dbReference type="InterPro" id="IPR006685">
    <property type="entry name" value="MscS_channel_2nd"/>
</dbReference>
<feature type="domain" description="Mechanosensitive ion channel MscS" evidence="8">
    <location>
        <begin position="107"/>
        <end position="170"/>
    </location>
</feature>
<reference evidence="11 12" key="1">
    <citation type="submission" date="2018-08" db="EMBL/GenBank/DDBJ databases">
        <title>Parvularcula sp. SM1705, isolated from surface water of the South Sea China.</title>
        <authorList>
            <person name="Sun L."/>
        </authorList>
    </citation>
    <scope>NUCLEOTIDE SEQUENCE [LARGE SCALE GENOMIC DNA]</scope>
    <source>
        <strain evidence="11 12">SM1705</strain>
    </source>
</reference>
<dbReference type="InterPro" id="IPR023408">
    <property type="entry name" value="MscS_beta-dom_sf"/>
</dbReference>
<evidence type="ECO:0000256" key="5">
    <source>
        <dbReference type="ARBA" id="ARBA00022989"/>
    </source>
</evidence>
<evidence type="ECO:0000256" key="1">
    <source>
        <dbReference type="ARBA" id="ARBA00004651"/>
    </source>
</evidence>
<evidence type="ECO:0000256" key="7">
    <source>
        <dbReference type="RuleBase" id="RU369025"/>
    </source>
</evidence>
<evidence type="ECO:0000259" key="8">
    <source>
        <dbReference type="Pfam" id="PF00924"/>
    </source>
</evidence>
<dbReference type="GO" id="GO:0005886">
    <property type="term" value="C:plasma membrane"/>
    <property type="evidence" value="ECO:0007669"/>
    <property type="project" value="UniProtKB-SubCell"/>
</dbReference>
<keyword evidence="12" id="KW-1185">Reference proteome</keyword>
<keyword evidence="5 7" id="KW-1133">Transmembrane helix</keyword>
<dbReference type="InterPro" id="IPR011014">
    <property type="entry name" value="MscS_channel_TM-2"/>
</dbReference>
<proteinExistence type="inferred from homology"/>
<dbReference type="FunCoup" id="A0A371RLZ8">
    <property type="interactions" value="209"/>
</dbReference>
<keyword evidence="7" id="KW-0997">Cell inner membrane</keyword>
<dbReference type="PANTHER" id="PTHR30221">
    <property type="entry name" value="SMALL-CONDUCTANCE MECHANOSENSITIVE CHANNEL"/>
    <property type="match status" value="1"/>
</dbReference>
<evidence type="ECO:0000259" key="9">
    <source>
        <dbReference type="Pfam" id="PF21082"/>
    </source>
</evidence>
<feature type="transmembrane region" description="Helical" evidence="7">
    <location>
        <begin position="56"/>
        <end position="82"/>
    </location>
</feature>
<comment type="caution">
    <text evidence="7">Lacks conserved residue(s) required for the propagation of feature annotation.</text>
</comment>
<dbReference type="SUPFAM" id="SSF50182">
    <property type="entry name" value="Sm-like ribonucleoproteins"/>
    <property type="match status" value="1"/>
</dbReference>
<dbReference type="OrthoDB" id="9814206at2"/>
<dbReference type="InterPro" id="IPR010920">
    <property type="entry name" value="LSM_dom_sf"/>
</dbReference>
<name>A0A371RLZ8_9PROT</name>
<dbReference type="EMBL" id="QUQO01000001">
    <property type="protein sequence ID" value="RFB06406.1"/>
    <property type="molecule type" value="Genomic_DNA"/>
</dbReference>
<dbReference type="InterPro" id="IPR011066">
    <property type="entry name" value="MscS_channel_C_sf"/>
</dbReference>
<dbReference type="SUPFAM" id="SSF82861">
    <property type="entry name" value="Mechanosensitive channel protein MscS (YggB), transmembrane region"/>
    <property type="match status" value="1"/>
</dbReference>
<sequence>MFAPETRARLIETAVDWGVKALGALLVLIVGMWLAGRLKKLTRKAVMKAPNLDETLAGFFSSLVYYLIVAFVVIAVLSMFGIQTTGLAALIGAAGLAIGLALQGTLGHLASGVMLLAFRPFHVGDYINAGGEAGTVKEINLFTTILATPDNVQIIVPNGDIWSGAITNYSAYDTRRVDIVYGISYGSDIDKAMTLIRDEMEKDERTLSDPAPQIIVSNLNDSSVDITMRVWVKSGDYWPTKFALTKAVKERFDADGIDIPFPTRTVYQIPQQS</sequence>
<gene>
    <name evidence="11" type="ORF">DX908_08735</name>
</gene>
<keyword evidence="4 7" id="KW-0812">Transmembrane</keyword>
<dbReference type="GO" id="GO:0008381">
    <property type="term" value="F:mechanosensitive monoatomic ion channel activity"/>
    <property type="evidence" value="ECO:0007669"/>
    <property type="project" value="InterPro"/>
</dbReference>
<keyword evidence="7" id="KW-0406">Ion transport</keyword>
<dbReference type="InterPro" id="IPR049278">
    <property type="entry name" value="MS_channel_C"/>
</dbReference>
<evidence type="ECO:0000313" key="12">
    <source>
        <dbReference type="Proteomes" id="UP000264589"/>
    </source>
</evidence>
<dbReference type="InterPro" id="IPR008910">
    <property type="entry name" value="MSC_TM_helix"/>
</dbReference>
<accession>A0A371RLZ8</accession>
<protein>
    <recommendedName>
        <fullName evidence="7">Small-conductance mechanosensitive channel</fullName>
    </recommendedName>
</protein>
<evidence type="ECO:0000256" key="3">
    <source>
        <dbReference type="ARBA" id="ARBA00022475"/>
    </source>
</evidence>
<dbReference type="InParanoid" id="A0A371RLZ8"/>
<evidence type="ECO:0000256" key="6">
    <source>
        <dbReference type="ARBA" id="ARBA00023136"/>
    </source>
</evidence>
<dbReference type="Pfam" id="PF21088">
    <property type="entry name" value="MS_channel_1st"/>
    <property type="match status" value="1"/>
</dbReference>
<comment type="similarity">
    <text evidence="2 7">Belongs to the MscS (TC 1.A.23) family.</text>
</comment>
<dbReference type="Proteomes" id="UP000264589">
    <property type="component" value="Unassembled WGS sequence"/>
</dbReference>
<evidence type="ECO:0000256" key="2">
    <source>
        <dbReference type="ARBA" id="ARBA00008017"/>
    </source>
</evidence>
<keyword evidence="6 7" id="KW-0472">Membrane</keyword>
<dbReference type="InterPro" id="IPR049142">
    <property type="entry name" value="MS_channel_1st"/>
</dbReference>
<dbReference type="PANTHER" id="PTHR30221:SF1">
    <property type="entry name" value="SMALL-CONDUCTANCE MECHANOSENSITIVE CHANNEL"/>
    <property type="match status" value="1"/>
</dbReference>
<feature type="domain" description="Mechanosensitive ion channel transmembrane helices 2/3" evidence="10">
    <location>
        <begin position="63"/>
        <end position="103"/>
    </location>
</feature>
<evidence type="ECO:0000256" key="4">
    <source>
        <dbReference type="ARBA" id="ARBA00022692"/>
    </source>
</evidence>
<feature type="domain" description="Mechanosensitive ion channel MscS C-terminal" evidence="9">
    <location>
        <begin position="177"/>
        <end position="259"/>
    </location>
</feature>
<keyword evidence="7" id="KW-0813">Transport</keyword>
<dbReference type="Gene3D" id="1.10.287.1260">
    <property type="match status" value="1"/>
</dbReference>
<dbReference type="Pfam" id="PF00924">
    <property type="entry name" value="MS_channel_2nd"/>
    <property type="match status" value="1"/>
</dbReference>
<dbReference type="Gene3D" id="3.30.70.100">
    <property type="match status" value="1"/>
</dbReference>
<keyword evidence="3" id="KW-1003">Cell membrane</keyword>
<dbReference type="SUPFAM" id="SSF82689">
    <property type="entry name" value="Mechanosensitive channel protein MscS (YggB), C-terminal domain"/>
    <property type="match status" value="1"/>
</dbReference>
<comment type="subcellular location">
    <subcellularLocation>
        <location evidence="7">Cell inner membrane</location>
        <topology evidence="7">Multi-pass membrane protein</topology>
    </subcellularLocation>
    <subcellularLocation>
        <location evidence="1">Cell membrane</location>
        <topology evidence="1">Multi-pass membrane protein</topology>
    </subcellularLocation>
</comment>
<comment type="subunit">
    <text evidence="7">Homoheptamer.</text>
</comment>
<dbReference type="AlphaFoldDB" id="A0A371RLZ8"/>
<dbReference type="Pfam" id="PF05552">
    <property type="entry name" value="MS_channel_1st_1"/>
    <property type="match status" value="1"/>
</dbReference>
<evidence type="ECO:0000259" key="10">
    <source>
        <dbReference type="Pfam" id="PF21088"/>
    </source>
</evidence>
<organism evidence="11 12">
    <name type="scientific">Parvularcula marina</name>
    <dbReference type="NCBI Taxonomy" id="2292771"/>
    <lineage>
        <taxon>Bacteria</taxon>
        <taxon>Pseudomonadati</taxon>
        <taxon>Pseudomonadota</taxon>
        <taxon>Alphaproteobacteria</taxon>
        <taxon>Parvularculales</taxon>
        <taxon>Parvularculaceae</taxon>
        <taxon>Parvularcula</taxon>
    </lineage>
</organism>